<dbReference type="EMBL" id="CP001339">
    <property type="protein sequence ID" value="ACL71784.1"/>
    <property type="molecule type" value="Genomic_DNA"/>
</dbReference>
<dbReference type="PROSITE" id="PS50994">
    <property type="entry name" value="INTEGRASE"/>
    <property type="match status" value="1"/>
</dbReference>
<evidence type="ECO:0000313" key="2">
    <source>
        <dbReference type="EMBL" id="ACL71784.1"/>
    </source>
</evidence>
<dbReference type="InterPro" id="IPR036397">
    <property type="entry name" value="RNaseH_sf"/>
</dbReference>
<keyword evidence="3" id="KW-1185">Reference proteome</keyword>
<dbReference type="InterPro" id="IPR012337">
    <property type="entry name" value="RNaseH-like_sf"/>
</dbReference>
<organism evidence="2 3">
    <name type="scientific">Thioalkalivibrio sulfidiphilus (strain HL-EbGR7)</name>
    <dbReference type="NCBI Taxonomy" id="396588"/>
    <lineage>
        <taxon>Bacteria</taxon>
        <taxon>Pseudomonadati</taxon>
        <taxon>Pseudomonadota</taxon>
        <taxon>Gammaproteobacteria</taxon>
        <taxon>Chromatiales</taxon>
        <taxon>Ectothiorhodospiraceae</taxon>
        <taxon>Thioalkalivibrio</taxon>
    </lineage>
</organism>
<dbReference type="Proteomes" id="UP000002383">
    <property type="component" value="Chromosome"/>
</dbReference>
<evidence type="ECO:0000259" key="1">
    <source>
        <dbReference type="PROSITE" id="PS50994"/>
    </source>
</evidence>
<dbReference type="SUPFAM" id="SSF46689">
    <property type="entry name" value="Homeodomain-like"/>
    <property type="match status" value="1"/>
</dbReference>
<dbReference type="eggNOG" id="COG2801">
    <property type="taxonomic scope" value="Bacteria"/>
</dbReference>
<proteinExistence type="predicted"/>
<evidence type="ECO:0000313" key="3">
    <source>
        <dbReference type="Proteomes" id="UP000002383"/>
    </source>
</evidence>
<reference evidence="2 3" key="1">
    <citation type="journal article" date="2011" name="Stand. Genomic Sci.">
        <title>Complete genome sequence of 'Thioalkalivibrio sulfidophilus' HL-EbGr7.</title>
        <authorList>
            <person name="Muyzer G."/>
            <person name="Sorokin D.Y."/>
            <person name="Mavromatis K."/>
            <person name="Lapidus A."/>
            <person name="Clum A."/>
            <person name="Ivanova N."/>
            <person name="Pati A."/>
            <person name="d'Haeseleer P."/>
            <person name="Woyke T."/>
            <person name="Kyrpides N.C."/>
        </authorList>
    </citation>
    <scope>NUCLEOTIDE SEQUENCE [LARGE SCALE GENOMIC DNA]</scope>
    <source>
        <strain evidence="2 3">HL-EbGR7</strain>
    </source>
</reference>
<gene>
    <name evidence="2" type="ordered locus">Tgr7_0692</name>
</gene>
<dbReference type="Pfam" id="PF13683">
    <property type="entry name" value="rve_3"/>
    <property type="match status" value="1"/>
</dbReference>
<dbReference type="GO" id="GO:0003676">
    <property type="term" value="F:nucleic acid binding"/>
    <property type="evidence" value="ECO:0007669"/>
    <property type="project" value="InterPro"/>
</dbReference>
<dbReference type="HOGENOM" id="CLU_027402_15_3_6"/>
<protein>
    <submittedName>
        <fullName evidence="2">Integrase catalytic region</fullName>
    </submittedName>
</protein>
<dbReference type="PANTHER" id="PTHR47515:SF2">
    <property type="entry name" value="INTEGRASE CORE DOMAIN PROTEIN"/>
    <property type="match status" value="1"/>
</dbReference>
<dbReference type="KEGG" id="tgr:Tgr7_0692"/>
<sequence length="391" mass="44696">MPWKETCAMDQRVQFIGAWLSGRYSKSALCRHFGISRPTGDKWIRRHALVGVDGLKESSRAPHNQPNRISEALCERIVQAKLAHQDWGPKKVLDWLRAREPEVVWPADSTGGEILRRAGLVKPRRRRRVVPPHEAPFADCEQSNAVWAVDFKGDYRLGEGRRCYPLTLSDSFSRYLLLCRGLARPSGAAVHPWFEWAFREYGLPQAIRSDNGAPFASRAVGGLSALSKWWIDLGIHPERIRPGRPDQNGRHERMHRSLKGWLGTPAQGLEAEQRRLEAFRAEYNWERSHEALSRRTPGSLYAASPRPYPPCIEPPDYDQGVEVRRVRNNGEIKWRGRLIYLSEVLIGEPVALEPAGDGLWELRYRFHPLGLLNEQNDRITPARGWHGDPKV</sequence>
<feature type="domain" description="Integrase catalytic" evidence="1">
    <location>
        <begin position="132"/>
        <end position="305"/>
    </location>
</feature>
<dbReference type="Pfam" id="PF13565">
    <property type="entry name" value="HTH_32"/>
    <property type="match status" value="1"/>
</dbReference>
<dbReference type="GO" id="GO:0015074">
    <property type="term" value="P:DNA integration"/>
    <property type="evidence" value="ECO:0007669"/>
    <property type="project" value="InterPro"/>
</dbReference>
<dbReference type="InterPro" id="IPR001584">
    <property type="entry name" value="Integrase_cat-core"/>
</dbReference>
<name>B8GMF2_THISH</name>
<dbReference type="Gene3D" id="3.30.420.10">
    <property type="entry name" value="Ribonuclease H-like superfamily/Ribonuclease H"/>
    <property type="match status" value="1"/>
</dbReference>
<dbReference type="AlphaFoldDB" id="B8GMF2"/>
<dbReference type="InterPro" id="IPR009057">
    <property type="entry name" value="Homeodomain-like_sf"/>
</dbReference>
<dbReference type="PANTHER" id="PTHR47515">
    <property type="entry name" value="LOW CALCIUM RESPONSE LOCUS PROTEIN T"/>
    <property type="match status" value="1"/>
</dbReference>
<accession>B8GMF2</accession>
<dbReference type="STRING" id="396588.Tgr7_0692"/>
<dbReference type="SUPFAM" id="SSF53098">
    <property type="entry name" value="Ribonuclease H-like"/>
    <property type="match status" value="1"/>
</dbReference>
<dbReference type="RefSeq" id="WP_012637272.1">
    <property type="nucleotide sequence ID" value="NC_011901.1"/>
</dbReference>